<sequence length="350" mass="40749">MKRSGENYYNTAFSHIYVERGVKDHPRTKRILAKFPQAQVVWIDHYKDVFCRRGQDYLRQHRAQSLILAAKQGTLIYPGAPVCQNFGNSYFYYTSCVMNCIYDCEYCYLKGMYPSAHLVIFVNLEDIFAEVKKIIAQHEMYLCVSYDTDLLALEEITGYAGEWVRFVNECEKEEQEGGNGLRIELRTKCANHSFFKHAEPSSHVVYAFTMSPQEVIERYEHYTPSLAQRIAAAAEAQACGCTVRLCFDPMIYHAGWKDSYDRMLLAIAEQMDWGRLFDVSVGSFRVSQDYLKKMRKNAPDSAVVQFPYENDRGVYHYGDGLTREMEGFLVERLSQYLPEEKIFLWEKEET</sequence>
<comment type="caution">
    <text evidence="1">The sequence shown here is derived from an EMBL/GenBank/DDBJ whole genome shotgun (WGS) entry which is preliminary data.</text>
</comment>
<dbReference type="InterPro" id="IPR049539">
    <property type="entry name" value="SPL"/>
</dbReference>
<name>A0ABR7I7P1_9FIRM</name>
<protein>
    <submittedName>
        <fullName evidence="1">Radical SAM protein</fullName>
    </submittedName>
</protein>
<dbReference type="Pfam" id="PF20903">
    <property type="entry name" value="SPL"/>
    <property type="match status" value="1"/>
</dbReference>
<dbReference type="PANTHER" id="PTHR37822">
    <property type="entry name" value="SPORE PHOTOPRODUCT LYASE-RELATED"/>
    <property type="match status" value="1"/>
</dbReference>
<dbReference type="EMBL" id="JACOQH010000001">
    <property type="protein sequence ID" value="MBC5752893.1"/>
    <property type="molecule type" value="Genomic_DNA"/>
</dbReference>
<keyword evidence="2" id="KW-1185">Reference proteome</keyword>
<dbReference type="RefSeq" id="WP_186981548.1">
    <property type="nucleotide sequence ID" value="NZ_JACOQH010000001.1"/>
</dbReference>
<proteinExistence type="predicted"/>
<dbReference type="PANTHER" id="PTHR37822:SF2">
    <property type="entry name" value="SPORE PHOTOPRODUCT LYASE"/>
    <property type="match status" value="1"/>
</dbReference>
<evidence type="ECO:0000313" key="1">
    <source>
        <dbReference type="EMBL" id="MBC5752893.1"/>
    </source>
</evidence>
<gene>
    <name evidence="1" type="ORF">H8Z76_02435</name>
</gene>
<dbReference type="Proteomes" id="UP000621540">
    <property type="component" value="Unassembled WGS sequence"/>
</dbReference>
<organism evidence="1 2">
    <name type="scientific">Roseburia yibonii</name>
    <dbReference type="NCBI Taxonomy" id="2763063"/>
    <lineage>
        <taxon>Bacteria</taxon>
        <taxon>Bacillati</taxon>
        <taxon>Bacillota</taxon>
        <taxon>Clostridia</taxon>
        <taxon>Lachnospirales</taxon>
        <taxon>Lachnospiraceae</taxon>
        <taxon>Roseburia</taxon>
    </lineage>
</organism>
<accession>A0ABR7I7P1</accession>
<dbReference type="Gene3D" id="3.80.30.30">
    <property type="match status" value="1"/>
</dbReference>
<dbReference type="Gene3D" id="3.40.50.12110">
    <property type="match status" value="1"/>
</dbReference>
<evidence type="ECO:0000313" key="2">
    <source>
        <dbReference type="Proteomes" id="UP000621540"/>
    </source>
</evidence>
<reference evidence="1 2" key="1">
    <citation type="submission" date="2020-08" db="EMBL/GenBank/DDBJ databases">
        <title>Genome public.</title>
        <authorList>
            <person name="Liu C."/>
            <person name="Sun Q."/>
        </authorList>
    </citation>
    <scope>NUCLEOTIDE SEQUENCE [LARGE SCALE GENOMIC DNA]</scope>
    <source>
        <strain evidence="1 2">BX0805</strain>
    </source>
</reference>